<keyword evidence="6 13" id="KW-0547">Nucleotide-binding</keyword>
<dbReference type="CDD" id="cd00771">
    <property type="entry name" value="ThrRS_core"/>
    <property type="match status" value="1"/>
</dbReference>
<keyword evidence="3 13" id="KW-0820">tRNA-binding</keyword>
<dbReference type="InterPro" id="IPR012947">
    <property type="entry name" value="tRNA_SAD"/>
</dbReference>
<evidence type="ECO:0000256" key="4">
    <source>
        <dbReference type="ARBA" id="ARBA00022598"/>
    </source>
</evidence>
<dbReference type="Proteomes" id="UP000322084">
    <property type="component" value="Unassembled WGS sequence"/>
</dbReference>
<dbReference type="InterPro" id="IPR004095">
    <property type="entry name" value="TGS"/>
</dbReference>
<dbReference type="Gene3D" id="3.30.930.10">
    <property type="entry name" value="Bira Bifunctional Protein, Domain 2"/>
    <property type="match status" value="1"/>
</dbReference>
<dbReference type="Gene3D" id="3.40.50.800">
    <property type="entry name" value="Anticodon-binding domain"/>
    <property type="match status" value="1"/>
</dbReference>
<dbReference type="CDD" id="cd00860">
    <property type="entry name" value="ThrRS_anticodon"/>
    <property type="match status" value="1"/>
</dbReference>
<dbReference type="InterPro" id="IPR033728">
    <property type="entry name" value="ThrRS_core"/>
</dbReference>
<dbReference type="HAMAP" id="MF_00184">
    <property type="entry name" value="Thr_tRNA_synth"/>
    <property type="match status" value="1"/>
</dbReference>
<evidence type="ECO:0000256" key="7">
    <source>
        <dbReference type="ARBA" id="ARBA00022833"/>
    </source>
</evidence>
<dbReference type="PANTHER" id="PTHR11451">
    <property type="entry name" value="THREONINE-TRNA LIGASE"/>
    <property type="match status" value="1"/>
</dbReference>
<dbReference type="Gene3D" id="3.10.20.30">
    <property type="match status" value="1"/>
</dbReference>
<dbReference type="InterPro" id="IPR047246">
    <property type="entry name" value="ThrRS_anticodon"/>
</dbReference>
<evidence type="ECO:0000256" key="9">
    <source>
        <dbReference type="ARBA" id="ARBA00022884"/>
    </source>
</evidence>
<keyword evidence="9 13" id="KW-0694">RNA-binding</keyword>
<dbReference type="FunFam" id="3.30.980.10:FF:000005">
    <property type="entry name" value="Threonyl-tRNA synthetase, mitochondrial"/>
    <property type="match status" value="1"/>
</dbReference>
<dbReference type="InterPro" id="IPR004154">
    <property type="entry name" value="Anticodon-bd"/>
</dbReference>
<sequence length="651" mass="73950">MDEHAAMPEGADQMSVTLTLPDNSQRHFDGPVTGADLAADIGPGLAKAAMAVRVDGQLRDLDVPITADAHVALITARDEEEALELIRHDTAHVLAEAVQELFPDTQVTIGPVIKDGFFYDFARDKPFTTEELEVIEARMHEIVARNEPIRREVWDRDQAIAHFRSIGEKYKAEIIEDLPQGEEVSVYRHGDNWLDLCRGPHLPSSGRIGGAFKLMKVAGAYWRGDHRNEMLTRIYGTAWRDKKELKAYLHRLEEAEKRDHRRLGKGMQLFHFQEEAAGMAFWHPKGWAVYRALEDYIRRKLDKAGYKEIKTPQIVDRSLWEKSGHWDKFAEHMYALTSEERDLAVKPMNCPCHVQVFNQHLHSYRDLPLRLSEFGSCHRYEPSGAMHGLMRVRAFTQDDAHIFCTEDQIRSESEAFSALLFEVYKDLGFEQVRVKFSDRPDVRAGDDATWDRAEAALKDATEAMGLEVELNPGEGAFYGPKLEFVLTDAIGRDWQCGTLQVDFVLPERLDASYVGEDGSRHRPVMLHRAIFGSFERFIGILIEHYAGRFPLWLAPVQVVVATITSDADAYAQQVLERLKAAGLRAELDVRNEKINYKVREHSVAKVPVLLVVGKREAEEQKLSVRRLGSQDQTTETLDDAIASLVEQARMP</sequence>
<feature type="region of interest" description="Catalytic" evidence="13">
    <location>
        <begin position="259"/>
        <end position="550"/>
    </location>
</feature>
<dbReference type="PROSITE" id="PS50862">
    <property type="entry name" value="AA_TRNA_LIGASE_II"/>
    <property type="match status" value="1"/>
</dbReference>
<dbReference type="GO" id="GO:0004829">
    <property type="term" value="F:threonine-tRNA ligase activity"/>
    <property type="evidence" value="ECO:0007669"/>
    <property type="project" value="UniProtKB-UniRule"/>
</dbReference>
<reference evidence="16 17" key="1">
    <citation type="submission" date="2019-09" db="EMBL/GenBank/DDBJ databases">
        <title>NBRP : Genome information of microbial organism related human and environment.</title>
        <authorList>
            <person name="Hattori M."/>
            <person name="Oshima K."/>
            <person name="Inaba H."/>
            <person name="Suda W."/>
            <person name="Sakamoto M."/>
            <person name="Iino T."/>
            <person name="Kitahara M."/>
            <person name="Oshida Y."/>
            <person name="Iida T."/>
            <person name="Kudo T."/>
            <person name="Itoh T."/>
            <person name="Ohkuma M."/>
        </authorList>
    </citation>
    <scope>NUCLEOTIDE SEQUENCE [LARGE SCALE GENOMIC DNA]</scope>
    <source>
        <strain evidence="16 17">Hi-2</strain>
    </source>
</reference>
<keyword evidence="10 13" id="KW-0648">Protein biosynthesis</keyword>
<dbReference type="NCBIfam" id="TIGR00418">
    <property type="entry name" value="thrS"/>
    <property type="match status" value="1"/>
</dbReference>
<gene>
    <name evidence="13 16" type="primary">thrS</name>
    <name evidence="16" type="ORF">JCM17844_12310</name>
</gene>
<comment type="catalytic activity">
    <reaction evidence="12 13">
        <text>tRNA(Thr) + L-threonine + ATP = L-threonyl-tRNA(Thr) + AMP + diphosphate + H(+)</text>
        <dbReference type="Rhea" id="RHEA:24624"/>
        <dbReference type="Rhea" id="RHEA-COMP:9670"/>
        <dbReference type="Rhea" id="RHEA-COMP:9704"/>
        <dbReference type="ChEBI" id="CHEBI:15378"/>
        <dbReference type="ChEBI" id="CHEBI:30616"/>
        <dbReference type="ChEBI" id="CHEBI:33019"/>
        <dbReference type="ChEBI" id="CHEBI:57926"/>
        <dbReference type="ChEBI" id="CHEBI:78442"/>
        <dbReference type="ChEBI" id="CHEBI:78534"/>
        <dbReference type="ChEBI" id="CHEBI:456215"/>
        <dbReference type="EC" id="6.1.1.3"/>
    </reaction>
</comment>
<dbReference type="GO" id="GO:0005524">
    <property type="term" value="F:ATP binding"/>
    <property type="evidence" value="ECO:0007669"/>
    <property type="project" value="UniProtKB-UniRule"/>
</dbReference>
<keyword evidence="11 13" id="KW-0030">Aminoacyl-tRNA synthetase</keyword>
<dbReference type="PRINTS" id="PR01047">
    <property type="entry name" value="TRNASYNTHTHR"/>
</dbReference>
<dbReference type="CDD" id="cd01667">
    <property type="entry name" value="TGS_ThrRS"/>
    <property type="match status" value="1"/>
</dbReference>
<accession>A0A5A7MPM4</accession>
<comment type="subcellular location">
    <subcellularLocation>
        <location evidence="13">Cytoplasm</location>
    </subcellularLocation>
</comment>
<dbReference type="Pfam" id="PF07973">
    <property type="entry name" value="tRNA_SAD"/>
    <property type="match status" value="1"/>
</dbReference>
<feature type="binding site" evidence="13">
    <location>
        <position position="401"/>
    </location>
    <ligand>
        <name>Zn(2+)</name>
        <dbReference type="ChEBI" id="CHEBI:29105"/>
        <note>catalytic</note>
    </ligand>
</feature>
<evidence type="ECO:0000256" key="2">
    <source>
        <dbReference type="ARBA" id="ARBA00022490"/>
    </source>
</evidence>
<dbReference type="FunFam" id="3.30.930.10:FF:000002">
    <property type="entry name" value="Threonine--tRNA ligase"/>
    <property type="match status" value="1"/>
</dbReference>
<keyword evidence="7 13" id="KW-0862">Zinc</keyword>
<dbReference type="PROSITE" id="PS51880">
    <property type="entry name" value="TGS"/>
    <property type="match status" value="1"/>
</dbReference>
<dbReference type="SUPFAM" id="SSF81271">
    <property type="entry name" value="TGS-like"/>
    <property type="match status" value="1"/>
</dbReference>
<dbReference type="GO" id="GO:0046872">
    <property type="term" value="F:metal ion binding"/>
    <property type="evidence" value="ECO:0007669"/>
    <property type="project" value="UniProtKB-KW"/>
</dbReference>
<dbReference type="Gene3D" id="3.30.980.10">
    <property type="entry name" value="Threonyl-trna Synthetase, Chain A, domain 2"/>
    <property type="match status" value="1"/>
</dbReference>
<dbReference type="SMART" id="SM00863">
    <property type="entry name" value="tRNA_SAD"/>
    <property type="match status" value="1"/>
</dbReference>
<dbReference type="InterPro" id="IPR006195">
    <property type="entry name" value="aa-tRNA-synth_II"/>
</dbReference>
<dbReference type="EMBL" id="BKCL01000003">
    <property type="protein sequence ID" value="GEQ97594.1"/>
    <property type="molecule type" value="Genomic_DNA"/>
</dbReference>
<dbReference type="SUPFAM" id="SSF55186">
    <property type="entry name" value="ThrRS/AlaRS common domain"/>
    <property type="match status" value="1"/>
</dbReference>
<evidence type="ECO:0000256" key="12">
    <source>
        <dbReference type="ARBA" id="ARBA00049515"/>
    </source>
</evidence>
<evidence type="ECO:0000256" key="13">
    <source>
        <dbReference type="HAMAP-Rule" id="MF_00184"/>
    </source>
</evidence>
<dbReference type="FunFam" id="3.30.54.20:FF:000002">
    <property type="entry name" value="Threonine--tRNA ligase"/>
    <property type="match status" value="1"/>
</dbReference>
<feature type="domain" description="Aminoacyl-transfer RNA synthetases class-II family profile" evidence="14">
    <location>
        <begin position="278"/>
        <end position="550"/>
    </location>
</feature>
<feature type="domain" description="TGS" evidence="15">
    <location>
        <begin position="12"/>
        <end position="75"/>
    </location>
</feature>
<dbReference type="Pfam" id="PF00587">
    <property type="entry name" value="tRNA-synt_2b"/>
    <property type="match status" value="1"/>
</dbReference>
<evidence type="ECO:0000256" key="10">
    <source>
        <dbReference type="ARBA" id="ARBA00022917"/>
    </source>
</evidence>
<comment type="caution">
    <text evidence="16">The sequence shown here is derived from an EMBL/GenBank/DDBJ whole genome shotgun (WGS) entry which is preliminary data.</text>
</comment>
<dbReference type="SUPFAM" id="SSF52954">
    <property type="entry name" value="Class II aaRS ABD-related"/>
    <property type="match status" value="1"/>
</dbReference>
<protein>
    <recommendedName>
        <fullName evidence="13">Threonine--tRNA ligase</fullName>
        <ecNumber evidence="13">6.1.1.3</ecNumber>
    </recommendedName>
    <alternativeName>
        <fullName evidence="13">Threonyl-tRNA synthetase</fullName>
        <shortName evidence="13">ThrRS</shortName>
    </alternativeName>
</protein>
<dbReference type="InterPro" id="IPR045864">
    <property type="entry name" value="aa-tRNA-synth_II/BPL/LPL"/>
</dbReference>
<evidence type="ECO:0000256" key="3">
    <source>
        <dbReference type="ARBA" id="ARBA00022555"/>
    </source>
</evidence>
<dbReference type="GO" id="GO:0005737">
    <property type="term" value="C:cytoplasm"/>
    <property type="evidence" value="ECO:0007669"/>
    <property type="project" value="UniProtKB-SubCell"/>
</dbReference>
<keyword evidence="5 13" id="KW-0479">Metal-binding</keyword>
<evidence type="ECO:0000256" key="5">
    <source>
        <dbReference type="ARBA" id="ARBA00022723"/>
    </source>
</evidence>
<organism evidence="16 17">
    <name type="scientific">Iodidimonas gelatinilytica</name>
    <dbReference type="NCBI Taxonomy" id="1236966"/>
    <lineage>
        <taxon>Bacteria</taxon>
        <taxon>Pseudomonadati</taxon>
        <taxon>Pseudomonadota</taxon>
        <taxon>Alphaproteobacteria</taxon>
        <taxon>Iodidimonadales</taxon>
        <taxon>Iodidimonadaceae</taxon>
        <taxon>Iodidimonas</taxon>
    </lineage>
</organism>
<dbReference type="Gene3D" id="3.30.54.20">
    <property type="match status" value="1"/>
</dbReference>
<proteinExistence type="inferred from homology"/>
<feature type="binding site" evidence="13">
    <location>
        <position position="350"/>
    </location>
    <ligand>
        <name>Zn(2+)</name>
        <dbReference type="ChEBI" id="CHEBI:29105"/>
        <note>catalytic</note>
    </ligand>
</feature>
<evidence type="ECO:0000259" key="14">
    <source>
        <dbReference type="PROSITE" id="PS50862"/>
    </source>
</evidence>
<evidence type="ECO:0000256" key="1">
    <source>
        <dbReference type="ARBA" id="ARBA00008226"/>
    </source>
</evidence>
<dbReference type="Pfam" id="PF02824">
    <property type="entry name" value="TGS"/>
    <property type="match status" value="1"/>
</dbReference>
<comment type="cofactor">
    <cofactor evidence="13">
        <name>Zn(2+)</name>
        <dbReference type="ChEBI" id="CHEBI:29105"/>
    </cofactor>
    <text evidence="13">Binds 1 zinc ion per subunit.</text>
</comment>
<dbReference type="FunFam" id="3.40.50.800:FF:000001">
    <property type="entry name" value="Threonine--tRNA ligase"/>
    <property type="match status" value="1"/>
</dbReference>
<comment type="similarity">
    <text evidence="1 13">Belongs to the class-II aminoacyl-tRNA synthetase family.</text>
</comment>
<keyword evidence="2 13" id="KW-0963">Cytoplasm</keyword>
<dbReference type="EC" id="6.1.1.3" evidence="13"/>
<evidence type="ECO:0000256" key="6">
    <source>
        <dbReference type="ARBA" id="ARBA00022741"/>
    </source>
</evidence>
<evidence type="ECO:0000259" key="15">
    <source>
        <dbReference type="PROSITE" id="PS51880"/>
    </source>
</evidence>
<comment type="subunit">
    <text evidence="13">Homodimer.</text>
</comment>
<dbReference type="SUPFAM" id="SSF55681">
    <property type="entry name" value="Class II aaRS and biotin synthetases"/>
    <property type="match status" value="1"/>
</dbReference>
<keyword evidence="4 13" id="KW-0436">Ligase</keyword>
<name>A0A5A7MPM4_9PROT</name>
<dbReference type="AlphaFoldDB" id="A0A5A7MPM4"/>
<evidence type="ECO:0000256" key="8">
    <source>
        <dbReference type="ARBA" id="ARBA00022840"/>
    </source>
</evidence>
<evidence type="ECO:0000313" key="17">
    <source>
        <dbReference type="Proteomes" id="UP000322084"/>
    </source>
</evidence>
<dbReference type="Pfam" id="PF03129">
    <property type="entry name" value="HGTP_anticodon"/>
    <property type="match status" value="1"/>
</dbReference>
<dbReference type="GO" id="GO:0000049">
    <property type="term" value="F:tRNA binding"/>
    <property type="evidence" value="ECO:0007669"/>
    <property type="project" value="UniProtKB-KW"/>
</dbReference>
<keyword evidence="8 13" id="KW-0067">ATP-binding</keyword>
<evidence type="ECO:0000256" key="11">
    <source>
        <dbReference type="ARBA" id="ARBA00023146"/>
    </source>
</evidence>
<dbReference type="GO" id="GO:0006435">
    <property type="term" value="P:threonyl-tRNA aminoacylation"/>
    <property type="evidence" value="ECO:0007669"/>
    <property type="project" value="UniProtKB-UniRule"/>
</dbReference>
<evidence type="ECO:0000313" key="16">
    <source>
        <dbReference type="EMBL" id="GEQ97594.1"/>
    </source>
</evidence>
<feature type="binding site" evidence="13">
    <location>
        <position position="527"/>
    </location>
    <ligand>
        <name>Zn(2+)</name>
        <dbReference type="ChEBI" id="CHEBI:29105"/>
        <note>catalytic</note>
    </ligand>
</feature>
<dbReference type="InterPro" id="IPR012676">
    <property type="entry name" value="TGS-like"/>
</dbReference>
<dbReference type="InterPro" id="IPR002320">
    <property type="entry name" value="Thr-tRNA-ligase_IIa"/>
</dbReference>
<dbReference type="InterPro" id="IPR012675">
    <property type="entry name" value="Beta-grasp_dom_sf"/>
</dbReference>
<dbReference type="PANTHER" id="PTHR11451:SF44">
    <property type="entry name" value="THREONINE--TRNA LIGASE, CHLOROPLASTIC_MITOCHONDRIAL 2"/>
    <property type="match status" value="1"/>
</dbReference>
<dbReference type="FunFam" id="3.10.20.30:FF:000005">
    <property type="entry name" value="Threonine--tRNA ligase"/>
    <property type="match status" value="1"/>
</dbReference>
<dbReference type="InterPro" id="IPR018163">
    <property type="entry name" value="Thr/Ala-tRNA-synth_IIc_edit"/>
</dbReference>
<dbReference type="InterPro" id="IPR002314">
    <property type="entry name" value="aa-tRNA-synt_IIb"/>
</dbReference>
<dbReference type="InterPro" id="IPR036621">
    <property type="entry name" value="Anticodon-bd_dom_sf"/>
</dbReference>